<feature type="domain" description="4Fe-4S ferredoxin-type" evidence="4">
    <location>
        <begin position="352"/>
        <end position="380"/>
    </location>
</feature>
<accession>Q2J4E6</accession>
<dbReference type="PANTHER" id="PTHR40447">
    <property type="entry name" value="ANAEROBIC SULFITE REDUCTASE SUBUNIT A"/>
    <property type="match status" value="1"/>
</dbReference>
<keyword evidence="6" id="KW-1185">Reference proteome</keyword>
<keyword evidence="1" id="KW-0479">Metal-binding</keyword>
<evidence type="ECO:0000256" key="2">
    <source>
        <dbReference type="ARBA" id="ARBA00023004"/>
    </source>
</evidence>
<dbReference type="InterPro" id="IPR017900">
    <property type="entry name" value="4Fe4S_Fe_S_CS"/>
</dbReference>
<reference evidence="5 6" key="1">
    <citation type="journal article" date="2007" name="Genome Res.">
        <title>Genome characteristics of facultatively symbiotic Frankia sp. strains reflect host range and host plant biogeography.</title>
        <authorList>
            <person name="Normand P."/>
            <person name="Lapierre P."/>
            <person name="Tisa L.S."/>
            <person name="Gogarten J.P."/>
            <person name="Alloisio N."/>
            <person name="Bagnarol E."/>
            <person name="Bassi C.A."/>
            <person name="Berry A.M."/>
            <person name="Bickhart D.M."/>
            <person name="Choisne N."/>
            <person name="Couloux A."/>
            <person name="Cournoyer B."/>
            <person name="Cruveiller S."/>
            <person name="Daubin V."/>
            <person name="Demange N."/>
            <person name="Francino M.P."/>
            <person name="Goltsman E."/>
            <person name="Huang Y."/>
            <person name="Kopp O.R."/>
            <person name="Labarre L."/>
            <person name="Lapidus A."/>
            <person name="Lavire C."/>
            <person name="Marechal J."/>
            <person name="Martinez M."/>
            <person name="Mastronunzio J.E."/>
            <person name="Mullin B.C."/>
            <person name="Niemann J."/>
            <person name="Pujic P."/>
            <person name="Rawnsley T."/>
            <person name="Rouy Z."/>
            <person name="Schenowitz C."/>
            <person name="Sellstedt A."/>
            <person name="Tavares F."/>
            <person name="Tomkins J.P."/>
            <person name="Vallenet D."/>
            <person name="Valverde C."/>
            <person name="Wall L.G."/>
            <person name="Wang Y."/>
            <person name="Medigue C."/>
            <person name="Benson D.R."/>
        </authorList>
    </citation>
    <scope>NUCLEOTIDE SEQUENCE [LARGE SCALE GENOMIC DNA]</scope>
    <source>
        <strain evidence="6">DSM 45818 / CECT 9043 / CcI3</strain>
    </source>
</reference>
<evidence type="ECO:0000256" key="3">
    <source>
        <dbReference type="ARBA" id="ARBA00023014"/>
    </source>
</evidence>
<dbReference type="EMBL" id="CP000249">
    <property type="protein sequence ID" value="ABD13846.1"/>
    <property type="molecule type" value="Genomic_DNA"/>
</dbReference>
<protein>
    <submittedName>
        <fullName evidence="5">4Fe-4S ferredoxin, iron-sulfur binding</fullName>
    </submittedName>
</protein>
<evidence type="ECO:0000313" key="6">
    <source>
        <dbReference type="Proteomes" id="UP000001937"/>
    </source>
</evidence>
<evidence type="ECO:0000313" key="5">
    <source>
        <dbReference type="EMBL" id="ABD13846.1"/>
    </source>
</evidence>
<dbReference type="SUPFAM" id="SSF46548">
    <property type="entry name" value="alpha-helical ferredoxin"/>
    <property type="match status" value="1"/>
</dbReference>
<dbReference type="PANTHER" id="PTHR40447:SF1">
    <property type="entry name" value="ANAEROBIC SULFITE REDUCTASE SUBUNIT A"/>
    <property type="match status" value="1"/>
</dbReference>
<dbReference type="STRING" id="106370.Francci3_4500"/>
<dbReference type="PROSITE" id="PS51379">
    <property type="entry name" value="4FE4S_FER_2"/>
    <property type="match status" value="2"/>
</dbReference>
<dbReference type="AlphaFoldDB" id="Q2J4E6"/>
<proteinExistence type="predicted"/>
<name>Q2J4E6_FRACC</name>
<dbReference type="GO" id="GO:0046872">
    <property type="term" value="F:metal ion binding"/>
    <property type="evidence" value="ECO:0007669"/>
    <property type="project" value="UniProtKB-KW"/>
</dbReference>
<dbReference type="InterPro" id="IPR009051">
    <property type="entry name" value="Helical_ferredxn"/>
</dbReference>
<dbReference type="RefSeq" id="WP_011438854.1">
    <property type="nucleotide sequence ID" value="NC_007777.1"/>
</dbReference>
<dbReference type="Proteomes" id="UP000001937">
    <property type="component" value="Chromosome"/>
</dbReference>
<organism evidence="5 6">
    <name type="scientific">Frankia casuarinae (strain DSM 45818 / CECT 9043 / HFP020203 / CcI3)</name>
    <dbReference type="NCBI Taxonomy" id="106370"/>
    <lineage>
        <taxon>Bacteria</taxon>
        <taxon>Bacillati</taxon>
        <taxon>Actinomycetota</taxon>
        <taxon>Actinomycetes</taxon>
        <taxon>Frankiales</taxon>
        <taxon>Frankiaceae</taxon>
        <taxon>Frankia</taxon>
    </lineage>
</organism>
<dbReference type="InterPro" id="IPR017896">
    <property type="entry name" value="4Fe4S_Fe-S-bd"/>
</dbReference>
<keyword evidence="2" id="KW-0408">Iron</keyword>
<dbReference type="eggNOG" id="COG0247">
    <property type="taxonomic scope" value="Bacteria"/>
</dbReference>
<dbReference type="KEGG" id="fra:Francci3_4500"/>
<dbReference type="PhylomeDB" id="Q2J4E6"/>
<sequence length="395" mass="42447">MTDAGVAELVVEPAVLGTLVDVLRARGYQVVGPTVRDGAIVYDKISSAAQLPVGWTDVQEAGRYRLERRRDAALFGYAVGPHSWKQNLLPPRLRLLTTRRDGDGGFGDGGFGDGGFGDGGFEVAEEPLPRAAVAFLDVRSCELQAIATQDRILLGGRHADRDYAARRSDVFIVAVNCHEPGGTCFCVSMNTGPAVREGYDLVLSEVLAGDHRLLVEAGTPRGVEILGELAGRPGEAADRSAAQAAVDGAADRMGRTVDAADLRDLLADNLEHPRWDEVAQRCLSCGNCTMVCPTCFCTSVEDVSDLTGSEAERWRSWESCFSLDHSYLHGGNVRASGRSRYRQWLTHKFGTWHDQFGTSGCVGCGRCITWCPVGIDVTEELTAIRANSAAGDDVG</sequence>
<dbReference type="HOGENOM" id="CLU_046702_1_0_11"/>
<dbReference type="PROSITE" id="PS00198">
    <property type="entry name" value="4FE4S_FER_1"/>
    <property type="match status" value="2"/>
</dbReference>
<dbReference type="Pfam" id="PF17179">
    <property type="entry name" value="Fer4_22"/>
    <property type="match status" value="1"/>
</dbReference>
<evidence type="ECO:0000256" key="1">
    <source>
        <dbReference type="ARBA" id="ARBA00022723"/>
    </source>
</evidence>
<dbReference type="GO" id="GO:0051536">
    <property type="term" value="F:iron-sulfur cluster binding"/>
    <property type="evidence" value="ECO:0007669"/>
    <property type="project" value="UniProtKB-KW"/>
</dbReference>
<evidence type="ECO:0000259" key="4">
    <source>
        <dbReference type="PROSITE" id="PS51379"/>
    </source>
</evidence>
<dbReference type="Gene3D" id="1.10.1060.10">
    <property type="entry name" value="Alpha-helical ferredoxin"/>
    <property type="match status" value="1"/>
</dbReference>
<feature type="domain" description="4Fe-4S ferredoxin-type" evidence="4">
    <location>
        <begin position="271"/>
        <end position="303"/>
    </location>
</feature>
<gene>
    <name evidence="5" type="ordered locus">Francci3_4500</name>
</gene>
<keyword evidence="3" id="KW-0411">Iron-sulfur</keyword>